<keyword evidence="4" id="KW-1185">Reference proteome</keyword>
<dbReference type="PANTHER" id="PTHR12533">
    <property type="entry name" value="NFAT"/>
    <property type="match status" value="1"/>
</dbReference>
<dbReference type="GO" id="GO:0000978">
    <property type="term" value="F:RNA polymerase II cis-regulatory region sequence-specific DNA binding"/>
    <property type="evidence" value="ECO:0007669"/>
    <property type="project" value="TreeGrafter"/>
</dbReference>
<dbReference type="GO" id="GO:0005667">
    <property type="term" value="C:transcription regulator complex"/>
    <property type="evidence" value="ECO:0007669"/>
    <property type="project" value="TreeGrafter"/>
</dbReference>
<feature type="region of interest" description="Disordered" evidence="1">
    <location>
        <begin position="407"/>
        <end position="427"/>
    </location>
</feature>
<dbReference type="Proteomes" id="UP000261340">
    <property type="component" value="Unplaced"/>
</dbReference>
<feature type="region of interest" description="Disordered" evidence="1">
    <location>
        <begin position="357"/>
        <end position="378"/>
    </location>
</feature>
<dbReference type="PROSITE" id="PS50254">
    <property type="entry name" value="REL_2"/>
    <property type="match status" value="1"/>
</dbReference>
<dbReference type="InterPro" id="IPR008967">
    <property type="entry name" value="p53-like_TF_DNA-bd_sf"/>
</dbReference>
<dbReference type="SUPFAM" id="SSF49417">
    <property type="entry name" value="p53-like transcription factors"/>
    <property type="match status" value="1"/>
</dbReference>
<feature type="region of interest" description="Disordered" evidence="1">
    <location>
        <begin position="170"/>
        <end position="248"/>
    </location>
</feature>
<feature type="region of interest" description="Disordered" evidence="1">
    <location>
        <begin position="83"/>
        <end position="135"/>
    </location>
</feature>
<feature type="compositionally biased region" description="Polar residues" evidence="1">
    <location>
        <begin position="98"/>
        <end position="108"/>
    </location>
</feature>
<dbReference type="AlphaFoldDB" id="A0A3Q0S484"/>
<dbReference type="Ensembl" id="ENSACIT00000018304.1">
    <property type="protein sequence ID" value="ENSACIP00000017821.1"/>
    <property type="gene ID" value="ENSACIG00000013906.1"/>
</dbReference>
<dbReference type="Gene3D" id="2.60.40.340">
    <property type="entry name" value="Rel homology domain (RHD), DNA-binding domain"/>
    <property type="match status" value="1"/>
</dbReference>
<evidence type="ECO:0000256" key="1">
    <source>
        <dbReference type="SAM" id="MobiDB-lite"/>
    </source>
</evidence>
<evidence type="ECO:0000259" key="2">
    <source>
        <dbReference type="PROSITE" id="PS50254"/>
    </source>
</evidence>
<dbReference type="GO" id="GO:0033173">
    <property type="term" value="P:calcineurin-NFAT signaling cascade"/>
    <property type="evidence" value="ECO:0007669"/>
    <property type="project" value="TreeGrafter"/>
</dbReference>
<dbReference type="InterPro" id="IPR011539">
    <property type="entry name" value="RHD_DNA_bind_dom"/>
</dbReference>
<dbReference type="PANTHER" id="PTHR12533:SF4">
    <property type="entry name" value="NUCLEAR FACTOR OF ACTIVATED T-CELLS, CYTOPLASMIC 2"/>
    <property type="match status" value="1"/>
</dbReference>
<protein>
    <recommendedName>
        <fullName evidence="2">RHD domain-containing protein</fullName>
    </recommendedName>
</protein>
<name>A0A3Q0S484_AMPCI</name>
<sequence>MTSGGLGLTEGLGQDISQEELDFSELFLYNQPEFSPPLLVVNHQTAYISASNQPTSNQDTSSHSPNTENLTRVVFDTLGLTSRTGIPAPSPRIEITPSGDSLSSQTLEPSPGSKARGAYRECVSPASSNSSTGWAAEGYSPLPSPCVSPSNVGSCGMGLSPSDLCSGLQGIHTSSSAHSSPGASPRNSITDETFLQPQDHTTSPLPHRRSRSVSPQRGKRFYDQTHPSQEGIPVKQRSRSPSPIPSIHEQQGSYYLHQYQAQPEFHPQLQTSASGLEEILNSLGSGRAKIQDCVYGEGYDWPVEQEKMSRSGAEIKPETFYMLPTVCGLPLAPLPSLEWSLPSQSGQYELLIQQQPRSHHRAHYETEGSRGAVKTPNGGHPEVQVRGFICRYKKGRKKRAWQFNPREECSQVTSAKRESGGFGGKTR</sequence>
<dbReference type="GeneTree" id="ENSGT00940000156230"/>
<feature type="compositionally biased region" description="Basic and acidic residues" evidence="1">
    <location>
        <begin position="407"/>
        <end position="419"/>
    </location>
</feature>
<accession>A0A3Q0S484</accession>
<feature type="compositionally biased region" description="Polar residues" evidence="1">
    <location>
        <begin position="186"/>
        <end position="204"/>
    </location>
</feature>
<dbReference type="STRING" id="61819.ENSACIP00000017821"/>
<feature type="domain" description="RHD" evidence="2">
    <location>
        <begin position="332"/>
        <end position="388"/>
    </location>
</feature>
<dbReference type="InterPro" id="IPR037059">
    <property type="entry name" value="RHD_DNA_bind_dom_sf"/>
</dbReference>
<proteinExistence type="predicted"/>
<dbReference type="InterPro" id="IPR008366">
    <property type="entry name" value="NFAT"/>
</dbReference>
<feature type="compositionally biased region" description="Low complexity" evidence="1">
    <location>
        <begin position="174"/>
        <end position="185"/>
    </location>
</feature>
<dbReference type="OMA" id="MATDICQ"/>
<evidence type="ECO:0000313" key="4">
    <source>
        <dbReference type="Proteomes" id="UP000261340"/>
    </source>
</evidence>
<evidence type="ECO:0000313" key="3">
    <source>
        <dbReference type="Ensembl" id="ENSACIP00000017821.1"/>
    </source>
</evidence>
<reference evidence="3" key="1">
    <citation type="submission" date="2025-08" db="UniProtKB">
        <authorList>
            <consortium name="Ensembl"/>
        </authorList>
    </citation>
    <scope>IDENTIFICATION</scope>
</reference>
<organism evidence="3 4">
    <name type="scientific">Amphilophus citrinellus</name>
    <name type="common">Midas cichlid</name>
    <name type="synonym">Cichlasoma citrinellum</name>
    <dbReference type="NCBI Taxonomy" id="61819"/>
    <lineage>
        <taxon>Eukaryota</taxon>
        <taxon>Metazoa</taxon>
        <taxon>Chordata</taxon>
        <taxon>Craniata</taxon>
        <taxon>Vertebrata</taxon>
        <taxon>Euteleostomi</taxon>
        <taxon>Actinopterygii</taxon>
        <taxon>Neopterygii</taxon>
        <taxon>Teleostei</taxon>
        <taxon>Neoteleostei</taxon>
        <taxon>Acanthomorphata</taxon>
        <taxon>Ovalentaria</taxon>
        <taxon>Cichlomorphae</taxon>
        <taxon>Cichliformes</taxon>
        <taxon>Cichlidae</taxon>
        <taxon>New World cichlids</taxon>
        <taxon>Cichlasomatinae</taxon>
        <taxon>Heroini</taxon>
        <taxon>Amphilophus</taxon>
    </lineage>
</organism>
<reference evidence="3" key="2">
    <citation type="submission" date="2025-09" db="UniProtKB">
        <authorList>
            <consortium name="Ensembl"/>
        </authorList>
    </citation>
    <scope>IDENTIFICATION</scope>
</reference>
<dbReference type="GO" id="GO:0000981">
    <property type="term" value="F:DNA-binding transcription factor activity, RNA polymerase II-specific"/>
    <property type="evidence" value="ECO:0007669"/>
    <property type="project" value="TreeGrafter"/>
</dbReference>